<feature type="transmembrane region" description="Helical" evidence="1">
    <location>
        <begin position="48"/>
        <end position="65"/>
    </location>
</feature>
<proteinExistence type="predicted"/>
<sequence length="71" mass="8013">CKLWILILIGYIGSIGIATLSDSIIPFLGETLLKMPYREIHIGFIEKWWLVNPSALIGILIAYIRPATKFP</sequence>
<protein>
    <submittedName>
        <fullName evidence="2">Uncharacterized protein</fullName>
    </submittedName>
</protein>
<evidence type="ECO:0000256" key="1">
    <source>
        <dbReference type="SAM" id="Phobius"/>
    </source>
</evidence>
<organism evidence="2">
    <name type="scientific">marine sediment metagenome</name>
    <dbReference type="NCBI Taxonomy" id="412755"/>
    <lineage>
        <taxon>unclassified sequences</taxon>
        <taxon>metagenomes</taxon>
        <taxon>ecological metagenomes</taxon>
    </lineage>
</organism>
<dbReference type="EMBL" id="BARU01017220">
    <property type="protein sequence ID" value="GAH57769.1"/>
    <property type="molecule type" value="Genomic_DNA"/>
</dbReference>
<comment type="caution">
    <text evidence="2">The sequence shown here is derived from an EMBL/GenBank/DDBJ whole genome shotgun (WGS) entry which is preliminary data.</text>
</comment>
<dbReference type="AlphaFoldDB" id="X1HVB5"/>
<evidence type="ECO:0000313" key="2">
    <source>
        <dbReference type="EMBL" id="GAH57769.1"/>
    </source>
</evidence>
<gene>
    <name evidence="2" type="ORF">S03H2_28578</name>
</gene>
<name>X1HVB5_9ZZZZ</name>
<feature type="transmembrane region" description="Helical" evidence="1">
    <location>
        <begin position="6"/>
        <end position="28"/>
    </location>
</feature>
<reference evidence="2" key="1">
    <citation type="journal article" date="2014" name="Front. Microbiol.">
        <title>High frequency of phylogenetically diverse reductive dehalogenase-homologous genes in deep subseafloor sedimentary metagenomes.</title>
        <authorList>
            <person name="Kawai M."/>
            <person name="Futagami T."/>
            <person name="Toyoda A."/>
            <person name="Takaki Y."/>
            <person name="Nishi S."/>
            <person name="Hori S."/>
            <person name="Arai W."/>
            <person name="Tsubouchi T."/>
            <person name="Morono Y."/>
            <person name="Uchiyama I."/>
            <person name="Ito T."/>
            <person name="Fujiyama A."/>
            <person name="Inagaki F."/>
            <person name="Takami H."/>
        </authorList>
    </citation>
    <scope>NUCLEOTIDE SEQUENCE</scope>
    <source>
        <strain evidence="2">Expedition CK06-06</strain>
    </source>
</reference>
<keyword evidence="1" id="KW-1133">Transmembrane helix</keyword>
<accession>X1HVB5</accession>
<keyword evidence="1" id="KW-0812">Transmembrane</keyword>
<keyword evidence="1" id="KW-0472">Membrane</keyword>
<feature type="non-terminal residue" evidence="2">
    <location>
        <position position="1"/>
    </location>
</feature>